<dbReference type="AlphaFoldDB" id="A0A7S2M4N8"/>
<evidence type="ECO:0000256" key="2">
    <source>
        <dbReference type="SAM" id="Phobius"/>
    </source>
</evidence>
<evidence type="ECO:0000313" key="4">
    <source>
        <dbReference type="EMBL" id="CAD9625051.1"/>
    </source>
</evidence>
<feature type="region of interest" description="Disordered" evidence="1">
    <location>
        <begin position="83"/>
        <end position="112"/>
    </location>
</feature>
<feature type="compositionally biased region" description="Basic and acidic residues" evidence="1">
    <location>
        <begin position="52"/>
        <end position="63"/>
    </location>
</feature>
<reference evidence="4" key="1">
    <citation type="submission" date="2021-01" db="EMBL/GenBank/DDBJ databases">
        <authorList>
            <person name="Corre E."/>
            <person name="Pelletier E."/>
            <person name="Niang G."/>
            <person name="Scheremetjew M."/>
            <person name="Finn R."/>
            <person name="Kale V."/>
            <person name="Holt S."/>
            <person name="Cochrane G."/>
            <person name="Meng A."/>
            <person name="Brown T."/>
            <person name="Cohen L."/>
        </authorList>
    </citation>
    <scope>NUCLEOTIDE SEQUENCE</scope>
    <source>
        <strain evidence="4">SM1012Den-03</strain>
    </source>
</reference>
<proteinExistence type="predicted"/>
<protein>
    <submittedName>
        <fullName evidence="4">Uncharacterized protein</fullName>
    </submittedName>
</protein>
<keyword evidence="2" id="KW-0472">Membrane</keyword>
<accession>A0A7S2M4N8</accession>
<evidence type="ECO:0000256" key="1">
    <source>
        <dbReference type="SAM" id="MobiDB-lite"/>
    </source>
</evidence>
<sequence length="319" mass="33603">MTLKRVVCVTLVAAAANLSQDVSGFGVNRLQIHRAAHSSSTAIRAEPTASEKAAELRKKAEEAKRRAEELRKVAEEKAAKAMMAVKEAQNKSANGAAEVKPKTPTPPPAVKKVDTPITVAKAVPAGTKQSSANFGSDPRDGAIVPVNQENIEFASGVLAGGIALALGATPVFAVVVAAVANYISKKSDLGELNEFVNGISSASLNTVNWFAKLDSKYVVLGKLSDQLDAQVTKLKNSEGESAATLRKIEESLAKTSKQISQLAEEIDLIEGSKQALGAVGEVIETSVDKAVDANKQYKFTERAANVAKKAVDKSKQPKE</sequence>
<keyword evidence="3" id="KW-0732">Signal</keyword>
<keyword evidence="2" id="KW-0812">Transmembrane</keyword>
<feature type="transmembrane region" description="Helical" evidence="2">
    <location>
        <begin position="157"/>
        <end position="183"/>
    </location>
</feature>
<name>A0A7S2M4N8_9STRA</name>
<feature type="signal peptide" evidence="3">
    <location>
        <begin position="1"/>
        <end position="24"/>
    </location>
</feature>
<dbReference type="EMBL" id="HBGZ01028196">
    <property type="protein sequence ID" value="CAD9625051.1"/>
    <property type="molecule type" value="Transcribed_RNA"/>
</dbReference>
<feature type="region of interest" description="Disordered" evidence="1">
    <location>
        <begin position="39"/>
        <end position="63"/>
    </location>
</feature>
<evidence type="ECO:0000256" key="3">
    <source>
        <dbReference type="SAM" id="SignalP"/>
    </source>
</evidence>
<keyword evidence="2" id="KW-1133">Transmembrane helix</keyword>
<organism evidence="4">
    <name type="scientific">Skeletonema marinoi</name>
    <dbReference type="NCBI Taxonomy" id="267567"/>
    <lineage>
        <taxon>Eukaryota</taxon>
        <taxon>Sar</taxon>
        <taxon>Stramenopiles</taxon>
        <taxon>Ochrophyta</taxon>
        <taxon>Bacillariophyta</taxon>
        <taxon>Coscinodiscophyceae</taxon>
        <taxon>Thalassiosirophycidae</taxon>
        <taxon>Thalassiosirales</taxon>
        <taxon>Skeletonemataceae</taxon>
        <taxon>Skeletonema</taxon>
        <taxon>Skeletonema marinoi-dohrnii complex</taxon>
    </lineage>
</organism>
<feature type="chain" id="PRO_5030616381" evidence="3">
    <location>
        <begin position="25"/>
        <end position="319"/>
    </location>
</feature>
<gene>
    <name evidence="4" type="ORF">SMAR0320_LOCUS20074</name>
</gene>